<accession>A0A2J8A1Q3</accession>
<dbReference type="InterPro" id="IPR051082">
    <property type="entry name" value="Pentapeptide-BTB/POZ_domain"/>
</dbReference>
<proteinExistence type="predicted"/>
<sequence length="192" mass="22757">MRCVNKDAVRILYSSEKFNLSEPVPTTEFEWRFAGPDALLGLTNAQLTNLCDRTAKTGVFANLDVLKVNFRKVNFRKVNFRKVNFRKVNFRKVNFRKVNFRKVNFRKVNFRKVNFRKVNFRKLDKTLQEAENSAWRAEIVVGRYVLVDFGNMIKLSDVFSRRNVYLRATYPYNPPEYKLFAGKTKNDITKNY</sequence>
<name>A0A2J8A1Q3_9CHLO</name>
<protein>
    <recommendedName>
        <fullName evidence="3">Pentapeptide repeat-containing protein</fullName>
    </recommendedName>
</protein>
<evidence type="ECO:0000313" key="1">
    <source>
        <dbReference type="EMBL" id="PNH06459.1"/>
    </source>
</evidence>
<dbReference type="Pfam" id="PF13599">
    <property type="entry name" value="Pentapeptide_4"/>
    <property type="match status" value="1"/>
</dbReference>
<dbReference type="PANTHER" id="PTHR14136">
    <property type="entry name" value="BTB_POZ DOMAIN-CONTAINING PROTEIN KCTD9"/>
    <property type="match status" value="1"/>
</dbReference>
<dbReference type="Proteomes" id="UP000236333">
    <property type="component" value="Unassembled WGS sequence"/>
</dbReference>
<organism evidence="1 2">
    <name type="scientific">Tetrabaena socialis</name>
    <dbReference type="NCBI Taxonomy" id="47790"/>
    <lineage>
        <taxon>Eukaryota</taxon>
        <taxon>Viridiplantae</taxon>
        <taxon>Chlorophyta</taxon>
        <taxon>core chlorophytes</taxon>
        <taxon>Chlorophyceae</taxon>
        <taxon>CS clade</taxon>
        <taxon>Chlamydomonadales</taxon>
        <taxon>Tetrabaenaceae</taxon>
        <taxon>Tetrabaena</taxon>
    </lineage>
</organism>
<dbReference type="Gene3D" id="2.160.20.80">
    <property type="entry name" value="E3 ubiquitin-protein ligase SopA"/>
    <property type="match status" value="1"/>
</dbReference>
<evidence type="ECO:0000313" key="2">
    <source>
        <dbReference type="Proteomes" id="UP000236333"/>
    </source>
</evidence>
<comment type="caution">
    <text evidence="1">The sequence shown here is derived from an EMBL/GenBank/DDBJ whole genome shotgun (WGS) entry which is preliminary data.</text>
</comment>
<reference evidence="1 2" key="1">
    <citation type="journal article" date="2017" name="Mol. Biol. Evol.">
        <title>The 4-celled Tetrabaena socialis nuclear genome reveals the essential components for genetic control of cell number at the origin of multicellularity in the volvocine lineage.</title>
        <authorList>
            <person name="Featherston J."/>
            <person name="Arakaki Y."/>
            <person name="Hanschen E.R."/>
            <person name="Ferris P.J."/>
            <person name="Michod R.E."/>
            <person name="Olson B.J.S.C."/>
            <person name="Nozaki H."/>
            <person name="Durand P.M."/>
        </authorList>
    </citation>
    <scope>NUCLEOTIDE SEQUENCE [LARGE SCALE GENOMIC DNA]</scope>
    <source>
        <strain evidence="1 2">NIES-571</strain>
    </source>
</reference>
<dbReference type="SUPFAM" id="SSF141571">
    <property type="entry name" value="Pentapeptide repeat-like"/>
    <property type="match status" value="1"/>
</dbReference>
<gene>
    <name evidence="1" type="ORF">TSOC_007121</name>
</gene>
<dbReference type="AlphaFoldDB" id="A0A2J8A1Q3"/>
<dbReference type="InterPro" id="IPR001646">
    <property type="entry name" value="5peptide_repeat"/>
</dbReference>
<keyword evidence="2" id="KW-1185">Reference proteome</keyword>
<evidence type="ECO:0008006" key="3">
    <source>
        <dbReference type="Google" id="ProtNLM"/>
    </source>
</evidence>
<dbReference type="PANTHER" id="PTHR14136:SF17">
    <property type="entry name" value="BTB_POZ DOMAIN-CONTAINING PROTEIN KCTD9"/>
    <property type="match status" value="1"/>
</dbReference>
<dbReference type="EMBL" id="PGGS01000235">
    <property type="protein sequence ID" value="PNH06459.1"/>
    <property type="molecule type" value="Genomic_DNA"/>
</dbReference>